<dbReference type="PANTHER" id="PTHR13887:SF54">
    <property type="entry name" value="DSBA FAMILY PROTEIN"/>
    <property type="match status" value="1"/>
</dbReference>
<gene>
    <name evidence="1" type="ORF">MNBD_GAMMA25-2272</name>
</gene>
<protein>
    <submittedName>
        <fullName evidence="1">Thioredoxin</fullName>
    </submittedName>
</protein>
<dbReference type="Gene3D" id="1.10.472.60">
    <property type="entry name" value="putative protein disulfide isomerase domain"/>
    <property type="match status" value="1"/>
</dbReference>
<dbReference type="EMBL" id="UOFY01000053">
    <property type="protein sequence ID" value="VAX10692.1"/>
    <property type="molecule type" value="Genomic_DNA"/>
</dbReference>
<proteinExistence type="predicted"/>
<reference evidence="1" key="1">
    <citation type="submission" date="2018-06" db="EMBL/GenBank/DDBJ databases">
        <authorList>
            <person name="Zhirakovskaya E."/>
        </authorList>
    </citation>
    <scope>NUCLEOTIDE SEQUENCE</scope>
</reference>
<dbReference type="Gene3D" id="3.40.30.10">
    <property type="entry name" value="Glutaredoxin"/>
    <property type="match status" value="1"/>
</dbReference>
<dbReference type="CDD" id="cd03025">
    <property type="entry name" value="DsbA_FrnE_like"/>
    <property type="match status" value="1"/>
</dbReference>
<accession>A0A3B1B3I8</accession>
<dbReference type="PANTHER" id="PTHR13887">
    <property type="entry name" value="GLUTATHIONE S-TRANSFERASE KAPPA"/>
    <property type="match status" value="1"/>
</dbReference>
<dbReference type="InterPro" id="IPR036249">
    <property type="entry name" value="Thioredoxin-like_sf"/>
</dbReference>
<dbReference type="Pfam" id="PF13743">
    <property type="entry name" value="Thioredoxin_5"/>
    <property type="match status" value="1"/>
</dbReference>
<evidence type="ECO:0000313" key="1">
    <source>
        <dbReference type="EMBL" id="VAX10692.1"/>
    </source>
</evidence>
<dbReference type="SUPFAM" id="SSF52833">
    <property type="entry name" value="Thioredoxin-like"/>
    <property type="match status" value="1"/>
</dbReference>
<dbReference type="AlphaFoldDB" id="A0A3B1B3I8"/>
<organism evidence="1">
    <name type="scientific">hydrothermal vent metagenome</name>
    <dbReference type="NCBI Taxonomy" id="652676"/>
    <lineage>
        <taxon>unclassified sequences</taxon>
        <taxon>metagenomes</taxon>
        <taxon>ecological metagenomes</taxon>
    </lineage>
</organism>
<name>A0A3B1B3I8_9ZZZZ</name>
<sequence length="218" mass="24843">MPRGLIYFADPMCSWCWGFSKVIQKVQDKFSAQLPIRIMMGGLYAGASKALDPSAKEDLKEHWQDVAILSGAEFDFRFFDREEFVYNTEPACRAIVLVQQHEPASTLAFLRQLQQAFYCENNDITDPEVLGEEALKFGFNPDKFSKLFKQSELIAETQKHFAITKHVEVTGFPTLFAVDDTGQHTITSGYQPEDKIYEHIQGWLNESIAREAESSTNK</sequence>